<dbReference type="EMBL" id="JBBWWR010000008">
    <property type="protein sequence ID" value="KAK8962106.1"/>
    <property type="molecule type" value="Genomic_DNA"/>
</dbReference>
<reference evidence="2 3" key="1">
    <citation type="journal article" date="2022" name="Nat. Plants">
        <title>Genomes of leafy and leafless Platanthera orchids illuminate the evolution of mycoheterotrophy.</title>
        <authorList>
            <person name="Li M.H."/>
            <person name="Liu K.W."/>
            <person name="Li Z."/>
            <person name="Lu H.C."/>
            <person name="Ye Q.L."/>
            <person name="Zhang D."/>
            <person name="Wang J.Y."/>
            <person name="Li Y.F."/>
            <person name="Zhong Z.M."/>
            <person name="Liu X."/>
            <person name="Yu X."/>
            <person name="Liu D.K."/>
            <person name="Tu X.D."/>
            <person name="Liu B."/>
            <person name="Hao Y."/>
            <person name="Liao X.Y."/>
            <person name="Jiang Y.T."/>
            <person name="Sun W.H."/>
            <person name="Chen J."/>
            <person name="Chen Y.Q."/>
            <person name="Ai Y."/>
            <person name="Zhai J.W."/>
            <person name="Wu S.S."/>
            <person name="Zhou Z."/>
            <person name="Hsiao Y.Y."/>
            <person name="Wu W.L."/>
            <person name="Chen Y.Y."/>
            <person name="Lin Y.F."/>
            <person name="Hsu J.L."/>
            <person name="Li C.Y."/>
            <person name="Wang Z.W."/>
            <person name="Zhao X."/>
            <person name="Zhong W.Y."/>
            <person name="Ma X.K."/>
            <person name="Ma L."/>
            <person name="Huang J."/>
            <person name="Chen G.Z."/>
            <person name="Huang M.Z."/>
            <person name="Huang L."/>
            <person name="Peng D.H."/>
            <person name="Luo Y.B."/>
            <person name="Zou S.Q."/>
            <person name="Chen S.P."/>
            <person name="Lan S."/>
            <person name="Tsai W.C."/>
            <person name="Van de Peer Y."/>
            <person name="Liu Z.J."/>
        </authorList>
    </citation>
    <scope>NUCLEOTIDE SEQUENCE [LARGE SCALE GENOMIC DNA]</scope>
    <source>
        <strain evidence="2">Lor288</strain>
    </source>
</reference>
<dbReference type="Pfam" id="PF13966">
    <property type="entry name" value="zf-RVT"/>
    <property type="match status" value="1"/>
</dbReference>
<evidence type="ECO:0000259" key="1">
    <source>
        <dbReference type="Pfam" id="PF13966"/>
    </source>
</evidence>
<comment type="caution">
    <text evidence="2">The sequence shown here is derived from an EMBL/GenBank/DDBJ whole genome shotgun (WGS) entry which is preliminary data.</text>
</comment>
<sequence length="85" mass="9944">MLIWRAMNDMLPTNDWLYQHRLCLDAACPWGCNQAESAIHVFGNCTFMTRIRAEIERMNIHFNPNSNNLQDLLLDKMTISMRSAK</sequence>
<proteinExistence type="predicted"/>
<protein>
    <recommendedName>
        <fullName evidence="1">Reverse transcriptase zinc-binding domain-containing protein</fullName>
    </recommendedName>
</protein>
<keyword evidence="3" id="KW-1185">Reference proteome</keyword>
<name>A0ABR2MEG7_9ASPA</name>
<gene>
    <name evidence="2" type="ORF">KSP40_PGU009276</name>
</gene>
<dbReference type="InterPro" id="IPR026960">
    <property type="entry name" value="RVT-Znf"/>
</dbReference>
<evidence type="ECO:0000313" key="3">
    <source>
        <dbReference type="Proteomes" id="UP001412067"/>
    </source>
</evidence>
<dbReference type="Proteomes" id="UP001412067">
    <property type="component" value="Unassembled WGS sequence"/>
</dbReference>
<feature type="domain" description="Reverse transcriptase zinc-binding" evidence="1">
    <location>
        <begin position="2"/>
        <end position="50"/>
    </location>
</feature>
<accession>A0ABR2MEG7</accession>
<evidence type="ECO:0000313" key="2">
    <source>
        <dbReference type="EMBL" id="KAK8962106.1"/>
    </source>
</evidence>
<organism evidence="2 3">
    <name type="scientific">Platanthera guangdongensis</name>
    <dbReference type="NCBI Taxonomy" id="2320717"/>
    <lineage>
        <taxon>Eukaryota</taxon>
        <taxon>Viridiplantae</taxon>
        <taxon>Streptophyta</taxon>
        <taxon>Embryophyta</taxon>
        <taxon>Tracheophyta</taxon>
        <taxon>Spermatophyta</taxon>
        <taxon>Magnoliopsida</taxon>
        <taxon>Liliopsida</taxon>
        <taxon>Asparagales</taxon>
        <taxon>Orchidaceae</taxon>
        <taxon>Orchidoideae</taxon>
        <taxon>Orchideae</taxon>
        <taxon>Orchidinae</taxon>
        <taxon>Platanthera</taxon>
    </lineage>
</organism>